<evidence type="ECO:0008006" key="16">
    <source>
        <dbReference type="Google" id="ProtNLM"/>
    </source>
</evidence>
<dbReference type="FunFam" id="1.20.120.20:FF:000007">
    <property type="entry name" value="Apolipoprotein A-IV a"/>
    <property type="match status" value="1"/>
</dbReference>
<dbReference type="Gene3D" id="1.20.120.20">
    <property type="entry name" value="Apolipoprotein"/>
    <property type="match status" value="2"/>
</dbReference>
<evidence type="ECO:0000256" key="4">
    <source>
        <dbReference type="ARBA" id="ARBA00022525"/>
    </source>
</evidence>
<dbReference type="SUPFAM" id="SSF58113">
    <property type="entry name" value="Apolipoprotein A-I"/>
    <property type="match status" value="1"/>
</dbReference>
<sequence>MTQEIAAQIVQQGQARMAIVLEAKCPRQSWSTCHQTTIMKFLALALTILLAAGTQAVPMQADAPSQMEHVKAAIMVYMTQVKETAQRSIDLLDDTEYKEYKVELSKSLDNLQQYSQTASQALAPYSEAFGAQLTDATAAVRAEIMKDVEELRTQLEPKRAELKAVLNKHMEEYREKLEPLIKEIVDQRRTEMEAFRIKLEPVVEEMRAKVSANVEETKAKLMPIVETIRAKLTERLEELRTLAAPYAEEYKEQMIKAVGEVREKIVPLTEDFKGQMGPAAEQLKEKLMAFYETISQTMKA</sequence>
<evidence type="ECO:0000313" key="14">
    <source>
        <dbReference type="EMBL" id="KAK6295781.1"/>
    </source>
</evidence>
<dbReference type="GO" id="GO:0120020">
    <property type="term" value="F:cholesterol transfer activity"/>
    <property type="evidence" value="ECO:0007669"/>
    <property type="project" value="TreeGrafter"/>
</dbReference>
<keyword evidence="7" id="KW-0677">Repeat</keyword>
<protein>
    <recommendedName>
        <fullName evidence="16">Apolipoprotein A-I</fullName>
    </recommendedName>
</protein>
<evidence type="ECO:0000256" key="5">
    <source>
        <dbReference type="ARBA" id="ARBA00022548"/>
    </source>
</evidence>
<keyword evidence="11" id="KW-1207">Sterol metabolism</keyword>
<dbReference type="PANTHER" id="PTHR18976:SF11">
    <property type="entry name" value="APOLIPOPROTEIN A-I"/>
    <property type="match status" value="1"/>
</dbReference>
<evidence type="ECO:0000256" key="6">
    <source>
        <dbReference type="ARBA" id="ARBA00022729"/>
    </source>
</evidence>
<evidence type="ECO:0000256" key="8">
    <source>
        <dbReference type="ARBA" id="ARBA00022850"/>
    </source>
</evidence>
<dbReference type="GO" id="GO:0060228">
    <property type="term" value="F:phosphatidylcholine-sterol O-acyltransferase activator activity"/>
    <property type="evidence" value="ECO:0007669"/>
    <property type="project" value="TreeGrafter"/>
</dbReference>
<evidence type="ECO:0000256" key="2">
    <source>
        <dbReference type="ARBA" id="ARBA00008788"/>
    </source>
</evidence>
<dbReference type="InterPro" id="IPR050163">
    <property type="entry name" value="Apolipoprotein_A1/A4/E"/>
</dbReference>
<keyword evidence="10" id="KW-0443">Lipid metabolism</keyword>
<reference evidence="14 15" key="1">
    <citation type="submission" date="2021-04" db="EMBL/GenBank/DDBJ databases">
        <authorList>
            <person name="De Guttry C."/>
            <person name="Zahm M."/>
            <person name="Klopp C."/>
            <person name="Cabau C."/>
            <person name="Louis A."/>
            <person name="Berthelot C."/>
            <person name="Parey E."/>
            <person name="Roest Crollius H."/>
            <person name="Montfort J."/>
            <person name="Robinson-Rechavi M."/>
            <person name="Bucao C."/>
            <person name="Bouchez O."/>
            <person name="Gislard M."/>
            <person name="Lluch J."/>
            <person name="Milhes M."/>
            <person name="Lampietro C."/>
            <person name="Lopez Roques C."/>
            <person name="Donnadieu C."/>
            <person name="Braasch I."/>
            <person name="Desvignes T."/>
            <person name="Postlethwait J."/>
            <person name="Bobe J."/>
            <person name="Wedekind C."/>
            <person name="Guiguen Y."/>
        </authorList>
    </citation>
    <scope>NUCLEOTIDE SEQUENCE [LARGE SCALE GENOMIC DNA]</scope>
    <source>
        <strain evidence="14">Cs_M1</strain>
        <tissue evidence="14">Blood</tissue>
    </source>
</reference>
<dbReference type="GO" id="GO:0034362">
    <property type="term" value="C:low-density lipoprotein particle"/>
    <property type="evidence" value="ECO:0007669"/>
    <property type="project" value="TreeGrafter"/>
</dbReference>
<dbReference type="GO" id="GO:0042627">
    <property type="term" value="C:chylomicron"/>
    <property type="evidence" value="ECO:0007669"/>
    <property type="project" value="TreeGrafter"/>
</dbReference>
<gene>
    <name evidence="14" type="ORF">J4Q44_G00334940</name>
</gene>
<dbReference type="GO" id="GO:0033344">
    <property type="term" value="P:cholesterol efflux"/>
    <property type="evidence" value="ECO:0007669"/>
    <property type="project" value="TreeGrafter"/>
</dbReference>
<keyword evidence="6" id="KW-0732">Signal</keyword>
<evidence type="ECO:0000256" key="10">
    <source>
        <dbReference type="ARBA" id="ARBA00023098"/>
    </source>
</evidence>
<dbReference type="GO" id="GO:0005543">
    <property type="term" value="F:phospholipid binding"/>
    <property type="evidence" value="ECO:0007669"/>
    <property type="project" value="TreeGrafter"/>
</dbReference>
<comment type="function">
    <text evidence="13">Participates in the reverse transport of cholesterol from tissues to the liver for excretion by promoting cholesterol efflux from tissues and by acting as a cofactor for the lecithin cholesterol acyltransferase (LCAT).</text>
</comment>
<proteinExistence type="inferred from homology"/>
<comment type="caution">
    <text evidence="14">The sequence shown here is derived from an EMBL/GenBank/DDBJ whole genome shotgun (WGS) entry which is preliminary data.</text>
</comment>
<keyword evidence="3" id="KW-0813">Transport</keyword>
<evidence type="ECO:0000256" key="7">
    <source>
        <dbReference type="ARBA" id="ARBA00022737"/>
    </source>
</evidence>
<dbReference type="GO" id="GO:0008203">
    <property type="term" value="P:cholesterol metabolic process"/>
    <property type="evidence" value="ECO:0007669"/>
    <property type="project" value="UniProtKB-KW"/>
</dbReference>
<evidence type="ECO:0000313" key="15">
    <source>
        <dbReference type="Proteomes" id="UP001356427"/>
    </source>
</evidence>
<keyword evidence="12" id="KW-0753">Steroid metabolism</keyword>
<evidence type="ECO:0000256" key="3">
    <source>
        <dbReference type="ARBA" id="ARBA00022448"/>
    </source>
</evidence>
<organism evidence="14 15">
    <name type="scientific">Coregonus suidteri</name>
    <dbReference type="NCBI Taxonomy" id="861788"/>
    <lineage>
        <taxon>Eukaryota</taxon>
        <taxon>Metazoa</taxon>
        <taxon>Chordata</taxon>
        <taxon>Craniata</taxon>
        <taxon>Vertebrata</taxon>
        <taxon>Euteleostomi</taxon>
        <taxon>Actinopterygii</taxon>
        <taxon>Neopterygii</taxon>
        <taxon>Teleostei</taxon>
        <taxon>Protacanthopterygii</taxon>
        <taxon>Salmoniformes</taxon>
        <taxon>Salmonidae</taxon>
        <taxon>Coregoninae</taxon>
        <taxon>Coregonus</taxon>
    </lineage>
</organism>
<evidence type="ECO:0000256" key="12">
    <source>
        <dbReference type="ARBA" id="ARBA00023221"/>
    </source>
</evidence>
<comment type="similarity">
    <text evidence="2">Belongs to the apolipoprotein A1/A4/E family.</text>
</comment>
<dbReference type="GO" id="GO:0034361">
    <property type="term" value="C:very-low-density lipoprotein particle"/>
    <property type="evidence" value="ECO:0007669"/>
    <property type="project" value="TreeGrafter"/>
</dbReference>
<evidence type="ECO:0000256" key="1">
    <source>
        <dbReference type="ARBA" id="ARBA00004613"/>
    </source>
</evidence>
<dbReference type="InterPro" id="IPR000074">
    <property type="entry name" value="ApoA_E"/>
</dbReference>
<keyword evidence="4" id="KW-0964">Secreted</keyword>
<dbReference type="GO" id="GO:0033700">
    <property type="term" value="P:phospholipid efflux"/>
    <property type="evidence" value="ECO:0007669"/>
    <property type="project" value="TreeGrafter"/>
</dbReference>
<dbReference type="AlphaFoldDB" id="A0AAN8KZU2"/>
<dbReference type="Proteomes" id="UP001356427">
    <property type="component" value="Unassembled WGS sequence"/>
</dbReference>
<comment type="subcellular location">
    <subcellularLocation>
        <location evidence="1">Secreted</location>
    </subcellularLocation>
</comment>
<evidence type="ECO:0000256" key="11">
    <source>
        <dbReference type="ARBA" id="ARBA00023166"/>
    </source>
</evidence>
<dbReference type="GO" id="GO:0055090">
    <property type="term" value="P:acylglycerol homeostasis"/>
    <property type="evidence" value="ECO:0007669"/>
    <property type="project" value="TreeGrafter"/>
</dbReference>
<accession>A0AAN8KZU2</accession>
<dbReference type="GO" id="GO:0034364">
    <property type="term" value="C:high-density lipoprotein particle"/>
    <property type="evidence" value="ECO:0007669"/>
    <property type="project" value="UniProtKB-KW"/>
</dbReference>
<name>A0AAN8KZU2_9TELE</name>
<dbReference type="EMBL" id="JAGTTL010000033">
    <property type="protein sequence ID" value="KAK6295781.1"/>
    <property type="molecule type" value="Genomic_DNA"/>
</dbReference>
<keyword evidence="15" id="KW-1185">Reference proteome</keyword>
<dbReference type="PANTHER" id="PTHR18976">
    <property type="entry name" value="APOLIPOPROTEIN"/>
    <property type="match status" value="1"/>
</dbReference>
<evidence type="ECO:0000256" key="9">
    <source>
        <dbReference type="ARBA" id="ARBA00023055"/>
    </source>
</evidence>
<dbReference type="Pfam" id="PF01442">
    <property type="entry name" value="Apolipoprotein"/>
    <property type="match status" value="1"/>
</dbReference>
<evidence type="ECO:0000256" key="13">
    <source>
        <dbReference type="ARBA" id="ARBA00037506"/>
    </source>
</evidence>
<keyword evidence="8" id="KW-0345">HDL</keyword>
<dbReference type="GO" id="GO:0042157">
    <property type="term" value="P:lipoprotein metabolic process"/>
    <property type="evidence" value="ECO:0007669"/>
    <property type="project" value="InterPro"/>
</dbReference>
<keyword evidence="5" id="KW-0153">Cholesterol metabolism</keyword>
<dbReference type="GO" id="GO:1903561">
    <property type="term" value="C:extracellular vesicle"/>
    <property type="evidence" value="ECO:0007669"/>
    <property type="project" value="TreeGrafter"/>
</dbReference>
<keyword evidence="9" id="KW-0445">Lipid transport</keyword>